<protein>
    <recommendedName>
        <fullName evidence="3">Cyanobacterial aminoacyl-tRNA synthetase CAAD domain-containing protein</fullName>
    </recommendedName>
</protein>
<dbReference type="InterPro" id="IPR033344">
    <property type="entry name" value="CURT1"/>
</dbReference>
<feature type="transmembrane region" description="Helical" evidence="2">
    <location>
        <begin position="148"/>
        <end position="166"/>
    </location>
</feature>
<organism evidence="4 5">
    <name type="scientific">Salix dunnii</name>
    <dbReference type="NCBI Taxonomy" id="1413687"/>
    <lineage>
        <taxon>Eukaryota</taxon>
        <taxon>Viridiplantae</taxon>
        <taxon>Streptophyta</taxon>
        <taxon>Embryophyta</taxon>
        <taxon>Tracheophyta</taxon>
        <taxon>Spermatophyta</taxon>
        <taxon>Magnoliopsida</taxon>
        <taxon>eudicotyledons</taxon>
        <taxon>Gunneridae</taxon>
        <taxon>Pentapetalae</taxon>
        <taxon>rosids</taxon>
        <taxon>fabids</taxon>
        <taxon>Malpighiales</taxon>
        <taxon>Salicaceae</taxon>
        <taxon>Saliceae</taxon>
        <taxon>Salix</taxon>
    </lineage>
</organism>
<reference evidence="4 5" key="1">
    <citation type="submission" date="2020-10" db="EMBL/GenBank/DDBJ databases">
        <title>Plant Genome Project.</title>
        <authorList>
            <person name="Zhang R.-G."/>
        </authorList>
    </citation>
    <scope>NUCLEOTIDE SEQUENCE [LARGE SCALE GENOMIC DNA]</scope>
    <source>
        <strain evidence="4">FAFU-HL-1</strain>
        <tissue evidence="4">Leaf</tissue>
    </source>
</reference>
<evidence type="ECO:0000313" key="5">
    <source>
        <dbReference type="Proteomes" id="UP000657918"/>
    </source>
</evidence>
<dbReference type="PANTHER" id="PTHR33222">
    <property type="match status" value="1"/>
</dbReference>
<dbReference type="EMBL" id="JADGMS010000014">
    <property type="protein sequence ID" value="KAF9669033.1"/>
    <property type="molecule type" value="Genomic_DNA"/>
</dbReference>
<dbReference type="InterPro" id="IPR025564">
    <property type="entry name" value="CAAD_dom"/>
</dbReference>
<accession>A0A835JI03</accession>
<proteinExistence type="predicted"/>
<dbReference type="PANTHER" id="PTHR33222:SF4">
    <property type="entry name" value="PROTEIN CURVATURE THYLAKOID 1A, CHLOROPLASTIC"/>
    <property type="match status" value="1"/>
</dbReference>
<comment type="caution">
    <text evidence="4">The sequence shown here is derived from an EMBL/GenBank/DDBJ whole genome shotgun (WGS) entry which is preliminary data.</text>
</comment>
<keyword evidence="2" id="KW-0472">Membrane</keyword>
<feature type="domain" description="Cyanobacterial aminoacyl-tRNA synthetase CAAD" evidence="3">
    <location>
        <begin position="79"/>
        <end position="122"/>
    </location>
</feature>
<dbReference type="AlphaFoldDB" id="A0A835JI03"/>
<evidence type="ECO:0000313" key="4">
    <source>
        <dbReference type="EMBL" id="KAF9669033.1"/>
    </source>
</evidence>
<dbReference type="OrthoDB" id="2014299at2759"/>
<feature type="transmembrane region" description="Helical" evidence="2">
    <location>
        <begin position="93"/>
        <end position="114"/>
    </location>
</feature>
<name>A0A835JI03_9ROSI</name>
<dbReference type="Proteomes" id="UP000657918">
    <property type="component" value="Unassembled WGS sequence"/>
</dbReference>
<keyword evidence="5" id="KW-1185">Reference proteome</keyword>
<dbReference type="GO" id="GO:0009535">
    <property type="term" value="C:chloroplast thylakoid membrane"/>
    <property type="evidence" value="ECO:0007669"/>
    <property type="project" value="TreeGrafter"/>
</dbReference>
<dbReference type="Pfam" id="PF14159">
    <property type="entry name" value="CAAD"/>
    <property type="match status" value="1"/>
</dbReference>
<keyword evidence="2" id="KW-0812">Transmembrane</keyword>
<keyword evidence="2" id="KW-1133">Transmembrane helix</keyword>
<evidence type="ECO:0000256" key="1">
    <source>
        <dbReference type="ARBA" id="ARBA00004141"/>
    </source>
</evidence>
<comment type="subcellular location">
    <subcellularLocation>
        <location evidence="1">Membrane</location>
        <topology evidence="1">Multi-pass membrane protein</topology>
    </subcellularLocation>
</comment>
<sequence length="193" mass="20470">MASTVIAAAASSSMAATAIRATRCYALPYLPPRSASSSQSFPIKQVSLTASESRRLTPFQTRASSSEESPVDANEIFTDLKEKWDAVENKSTVIIYGGGAVVAVWLSSILIGAVNSVPLVASQNLGAGGARLHWMVCLQISSLQGKRFSMFGLFVEGLCVLLNVFVQSAPVLSSRKELATDIEALKKKIAGTE</sequence>
<evidence type="ECO:0000259" key="3">
    <source>
        <dbReference type="Pfam" id="PF14159"/>
    </source>
</evidence>
<evidence type="ECO:0000256" key="2">
    <source>
        <dbReference type="SAM" id="Phobius"/>
    </source>
</evidence>
<gene>
    <name evidence="4" type="ORF">SADUNF_Sadunf14G0065800</name>
</gene>